<keyword evidence="3" id="KW-1185">Reference proteome</keyword>
<gene>
    <name evidence="2" type="ORF">SAMN05421739_105244</name>
</gene>
<dbReference type="PROSITE" id="PS51257">
    <property type="entry name" value="PROKAR_LIPOPROTEIN"/>
    <property type="match status" value="1"/>
</dbReference>
<dbReference type="AlphaFoldDB" id="A0A1I2WX20"/>
<evidence type="ECO:0000313" key="2">
    <source>
        <dbReference type="EMBL" id="SFH05762.1"/>
    </source>
</evidence>
<evidence type="ECO:0000256" key="1">
    <source>
        <dbReference type="SAM" id="SignalP"/>
    </source>
</evidence>
<feature type="chain" id="PRO_5011681524" description="DUF5666 domain-containing protein" evidence="1">
    <location>
        <begin position="21"/>
        <end position="105"/>
    </location>
</feature>
<accession>A0A1I2WX20</accession>
<dbReference type="OrthoDB" id="839085at2"/>
<sequence length="105" mass="11884">MKSIKTLLLTLLFILPLLYACSESTDVVESGTYEGTVDKAVPDKREIYVQTSDNKRLELYFTDNTTLTRNGETVTFDQLAEGQRVEVEVEKVGQRLDPIAVRILE</sequence>
<dbReference type="Proteomes" id="UP000198724">
    <property type="component" value="Unassembled WGS sequence"/>
</dbReference>
<dbReference type="EMBL" id="FOOT01000005">
    <property type="protein sequence ID" value="SFH05762.1"/>
    <property type="molecule type" value="Genomic_DNA"/>
</dbReference>
<evidence type="ECO:0008006" key="4">
    <source>
        <dbReference type="Google" id="ProtNLM"/>
    </source>
</evidence>
<keyword evidence="1" id="KW-0732">Signal</keyword>
<proteinExistence type="predicted"/>
<feature type="signal peptide" evidence="1">
    <location>
        <begin position="1"/>
        <end position="20"/>
    </location>
</feature>
<dbReference type="STRING" id="1436961.SAMN05421739_105244"/>
<protein>
    <recommendedName>
        <fullName evidence="4">DUF5666 domain-containing protein</fullName>
    </recommendedName>
</protein>
<reference evidence="3" key="1">
    <citation type="submission" date="2016-10" db="EMBL/GenBank/DDBJ databases">
        <authorList>
            <person name="Varghese N."/>
            <person name="Submissions S."/>
        </authorList>
    </citation>
    <scope>NUCLEOTIDE SEQUENCE [LARGE SCALE GENOMIC DNA]</scope>
    <source>
        <strain evidence="3">LP51</strain>
    </source>
</reference>
<name>A0A1I2WX20_9BACT</name>
<evidence type="ECO:0000313" key="3">
    <source>
        <dbReference type="Proteomes" id="UP000198724"/>
    </source>
</evidence>
<organism evidence="2 3">
    <name type="scientific">Pontibacter chinhatensis</name>
    <dbReference type="NCBI Taxonomy" id="1436961"/>
    <lineage>
        <taxon>Bacteria</taxon>
        <taxon>Pseudomonadati</taxon>
        <taxon>Bacteroidota</taxon>
        <taxon>Cytophagia</taxon>
        <taxon>Cytophagales</taxon>
        <taxon>Hymenobacteraceae</taxon>
        <taxon>Pontibacter</taxon>
    </lineage>
</organism>
<dbReference type="RefSeq" id="WP_092103480.1">
    <property type="nucleotide sequence ID" value="NZ_FOOT01000005.1"/>
</dbReference>